<dbReference type="InterPro" id="IPR003765">
    <property type="entry name" value="NO3_reductase_chaperone_NarJ"/>
</dbReference>
<keyword evidence="1" id="KW-0534">Nitrate assimilation</keyword>
<keyword evidence="4" id="KW-1185">Reference proteome</keyword>
<dbReference type="InterPro" id="IPR020945">
    <property type="entry name" value="DMSO/NO3_reduct_chaperone"/>
</dbReference>
<gene>
    <name evidence="3" type="primary">narJ</name>
    <name evidence="3" type="ORF">OHJ16_01870</name>
</gene>
<dbReference type="PANTHER" id="PTHR43680:SF2">
    <property type="entry name" value="NITRATE REDUCTASE MOLYBDENUM COFACTOR ASSEMBLY CHAPERONE NARJ"/>
    <property type="match status" value="1"/>
</dbReference>
<comment type="caution">
    <text evidence="3">The sequence shown here is derived from an EMBL/GenBank/DDBJ whole genome shotgun (WGS) entry which is preliminary data.</text>
</comment>
<proteinExistence type="predicted"/>
<dbReference type="EMBL" id="JAPTMY010000003">
    <property type="protein sequence ID" value="MCZ0856800.1"/>
    <property type="molecule type" value="Genomic_DNA"/>
</dbReference>
<reference evidence="3" key="1">
    <citation type="submission" date="2022-10" db="EMBL/GenBank/DDBJ databases">
        <title>Genome sequence of Actinomyces israelii ATCC 10048.</title>
        <authorList>
            <person name="Watt R.M."/>
            <person name="Tong W.M."/>
        </authorList>
    </citation>
    <scope>NUCLEOTIDE SEQUENCE</scope>
    <source>
        <strain evidence="3">ATCC 10048</strain>
    </source>
</reference>
<dbReference type="PANTHER" id="PTHR43680">
    <property type="entry name" value="NITRATE REDUCTASE MOLYBDENUM COFACTOR ASSEMBLY CHAPERONE"/>
    <property type="match status" value="1"/>
</dbReference>
<protein>
    <submittedName>
        <fullName evidence="3">Nitrate reductase molybdenum cofactor assembly chaperone</fullName>
    </submittedName>
</protein>
<organism evidence="3 4">
    <name type="scientific">Actinomyces israelii</name>
    <dbReference type="NCBI Taxonomy" id="1659"/>
    <lineage>
        <taxon>Bacteria</taxon>
        <taxon>Bacillati</taxon>
        <taxon>Actinomycetota</taxon>
        <taxon>Actinomycetes</taxon>
        <taxon>Actinomycetales</taxon>
        <taxon>Actinomycetaceae</taxon>
        <taxon>Actinomyces</taxon>
    </lineage>
</organism>
<dbReference type="SUPFAM" id="SSF89155">
    <property type="entry name" value="TorD-like"/>
    <property type="match status" value="1"/>
</dbReference>
<evidence type="ECO:0000313" key="3">
    <source>
        <dbReference type="EMBL" id="MCZ0856800.1"/>
    </source>
</evidence>
<name>A0ABT4I6E5_9ACTO</name>
<feature type="region of interest" description="Disordered" evidence="2">
    <location>
        <begin position="215"/>
        <end position="284"/>
    </location>
</feature>
<dbReference type="NCBIfam" id="TIGR00684">
    <property type="entry name" value="narJ"/>
    <property type="match status" value="1"/>
</dbReference>
<dbReference type="Pfam" id="PF02613">
    <property type="entry name" value="Nitrate_red_del"/>
    <property type="match status" value="1"/>
</dbReference>
<dbReference type="Gene3D" id="1.10.3480.10">
    <property type="entry name" value="TorD-like"/>
    <property type="match status" value="1"/>
</dbReference>
<dbReference type="RefSeq" id="WP_268916615.1">
    <property type="nucleotide sequence ID" value="NZ_JAPTMY010000003.1"/>
</dbReference>
<feature type="compositionally biased region" description="Low complexity" evidence="2">
    <location>
        <begin position="236"/>
        <end position="250"/>
    </location>
</feature>
<evidence type="ECO:0000256" key="1">
    <source>
        <dbReference type="ARBA" id="ARBA00023063"/>
    </source>
</evidence>
<evidence type="ECO:0000313" key="4">
    <source>
        <dbReference type="Proteomes" id="UP001072034"/>
    </source>
</evidence>
<sequence length="284" mass="29740">MPPFVRAPRPLAAPERVALTAPQQATTHMSASLLLDYPAEDALQERLGAVAAALAGPDAPPAAVAAPIEEFVATARSWGARALAEHYVETFDRRRRCCLYLTYYAVGDTRHRGAALLAFKQALAAAGYEMAADELPDYLPVVLELSARSGDEVAQTLLSSHREGIEVLRAALVDAGSPYARIVEAVSMTLPEIDAATADRVRALVAAGPPTETVGVTDTLPFPTTPIRPLGPTSPVGPAGAAAGPAVGPAFLATPARPERLTRTGPFPEADPGPHRHAAQEPRS</sequence>
<dbReference type="InterPro" id="IPR036411">
    <property type="entry name" value="TorD-like_sf"/>
</dbReference>
<evidence type="ECO:0000256" key="2">
    <source>
        <dbReference type="SAM" id="MobiDB-lite"/>
    </source>
</evidence>
<accession>A0ABT4I6E5</accession>
<dbReference type="Proteomes" id="UP001072034">
    <property type="component" value="Unassembled WGS sequence"/>
</dbReference>
<feature type="compositionally biased region" description="Basic and acidic residues" evidence="2">
    <location>
        <begin position="272"/>
        <end position="284"/>
    </location>
</feature>